<feature type="compositionally biased region" description="Polar residues" evidence="1">
    <location>
        <begin position="30"/>
        <end position="39"/>
    </location>
</feature>
<gene>
    <name evidence="3" type="ORF">CD122_10090</name>
</gene>
<evidence type="ECO:0000313" key="3">
    <source>
        <dbReference type="EMBL" id="PNZ25307.1"/>
    </source>
</evidence>
<dbReference type="OrthoDB" id="2136654at2"/>
<feature type="signal peptide" evidence="2">
    <location>
        <begin position="1"/>
        <end position="25"/>
    </location>
</feature>
<keyword evidence="4" id="KW-1185">Reference proteome</keyword>
<sequence length="311" mass="34362">MNKKNMLIGVAASALLLSGCGFLNNNNNEKAQQADTQTENKNESSSNTKQNNVNQTQQNNTQSQQSKQEDKGYIYPKNTREYYAQIFLTARDNLSVFDGSLGNVTYEPVDISGTLVNPYNEDATVNFPDGTIGLYPSALAAGSVTFRDNNDGTVTFYNALDRFHDHVWFEDEFSLRESRKIIDNGRTMPIKDSPQSDINYVAQFFPNKAPEASSAEAFEGYETDRSSSSSSSESSSSSSGTTVTRSNVIDLVEDYEGHLLDTSTYTYKEPEQMPDGRWGFSILDKAGNLAGSYIIDTDGTVTKYDEKGQPV</sequence>
<feature type="compositionally biased region" description="Low complexity" evidence="1">
    <location>
        <begin position="44"/>
        <end position="66"/>
    </location>
</feature>
<evidence type="ECO:0000256" key="1">
    <source>
        <dbReference type="SAM" id="MobiDB-lite"/>
    </source>
</evidence>
<dbReference type="PROSITE" id="PS51257">
    <property type="entry name" value="PROKAR_LIPOPROTEIN"/>
    <property type="match status" value="1"/>
</dbReference>
<feature type="region of interest" description="Disordered" evidence="1">
    <location>
        <begin position="30"/>
        <end position="74"/>
    </location>
</feature>
<feature type="chain" id="PRO_5038948589" description="Lipoprotein" evidence="2">
    <location>
        <begin position="26"/>
        <end position="311"/>
    </location>
</feature>
<reference evidence="3 4" key="1">
    <citation type="submission" date="2017-08" db="EMBL/GenBank/DDBJ databases">
        <title>Draft genome sequences of 64 type strains of genus Staph aureus.</title>
        <authorList>
            <person name="Cole K."/>
            <person name="Golubchik T."/>
            <person name="Russell J."/>
            <person name="Foster D."/>
            <person name="Llewelyn M."/>
            <person name="Wilson D."/>
            <person name="Crook D."/>
            <person name="Paul J."/>
        </authorList>
    </citation>
    <scope>NUCLEOTIDE SEQUENCE [LARGE SCALE GENOMIC DNA]</scope>
    <source>
        <strain evidence="3 4">DSM 21968</strain>
    </source>
</reference>
<feature type="region of interest" description="Disordered" evidence="1">
    <location>
        <begin position="213"/>
        <end position="245"/>
    </location>
</feature>
<dbReference type="AlphaFoldDB" id="A0A2K3YI84"/>
<accession>A0A2K3YI84</accession>
<evidence type="ECO:0000256" key="2">
    <source>
        <dbReference type="SAM" id="SignalP"/>
    </source>
</evidence>
<proteinExistence type="predicted"/>
<dbReference type="Proteomes" id="UP000242752">
    <property type="component" value="Unassembled WGS sequence"/>
</dbReference>
<organism evidence="3 4">
    <name type="scientific">Staphylococcus rostri</name>
    <dbReference type="NCBI Taxonomy" id="522262"/>
    <lineage>
        <taxon>Bacteria</taxon>
        <taxon>Bacillati</taxon>
        <taxon>Bacillota</taxon>
        <taxon>Bacilli</taxon>
        <taxon>Bacillales</taxon>
        <taxon>Staphylococcaceae</taxon>
        <taxon>Staphylococcus</taxon>
    </lineage>
</organism>
<protein>
    <recommendedName>
        <fullName evidence="5">Lipoprotein</fullName>
    </recommendedName>
</protein>
<dbReference type="RefSeq" id="WP_103358849.1">
    <property type="nucleotide sequence ID" value="NZ_PPRF01000083.1"/>
</dbReference>
<feature type="compositionally biased region" description="Low complexity" evidence="1">
    <location>
        <begin position="226"/>
        <end position="239"/>
    </location>
</feature>
<evidence type="ECO:0000313" key="4">
    <source>
        <dbReference type="Proteomes" id="UP000242752"/>
    </source>
</evidence>
<evidence type="ECO:0008006" key="5">
    <source>
        <dbReference type="Google" id="ProtNLM"/>
    </source>
</evidence>
<name>A0A2K3YI84_9STAP</name>
<dbReference type="EMBL" id="PPRF01000083">
    <property type="protein sequence ID" value="PNZ25307.1"/>
    <property type="molecule type" value="Genomic_DNA"/>
</dbReference>
<comment type="caution">
    <text evidence="3">The sequence shown here is derived from an EMBL/GenBank/DDBJ whole genome shotgun (WGS) entry which is preliminary data.</text>
</comment>
<keyword evidence="2" id="KW-0732">Signal</keyword>